<comment type="function">
    <text evidence="3">Involved in transvection phenomena (= synapsis-dependent gene expression), where the synaptic pairing of chromosomes carrying genes with which zeste interacts influences the expression of these genes. Zeste binds to DNA and stimulates transcription from a nearby promoter.</text>
</comment>
<evidence type="ECO:0000256" key="1">
    <source>
        <dbReference type="ARBA" id="ARBA00011764"/>
    </source>
</evidence>
<reference evidence="6" key="1">
    <citation type="journal article" date="2021" name="Sci. Adv.">
        <title>The American lobster genome reveals insights on longevity, neural, and immune adaptations.</title>
        <authorList>
            <person name="Polinski J.M."/>
            <person name="Zimin A.V."/>
            <person name="Clark K.F."/>
            <person name="Kohn A.B."/>
            <person name="Sadowski N."/>
            <person name="Timp W."/>
            <person name="Ptitsyn A."/>
            <person name="Khanna P."/>
            <person name="Romanova D.Y."/>
            <person name="Williams P."/>
            <person name="Greenwood S.J."/>
            <person name="Moroz L.L."/>
            <person name="Walt D.R."/>
            <person name="Bodnar A.G."/>
        </authorList>
    </citation>
    <scope>NUCLEOTIDE SEQUENCE</scope>
    <source>
        <strain evidence="6">GMGI-L3</strain>
    </source>
</reference>
<keyword evidence="7" id="KW-1185">Reference proteome</keyword>
<evidence type="ECO:0000256" key="2">
    <source>
        <dbReference type="ARBA" id="ARBA00016807"/>
    </source>
</evidence>
<sequence length="315" mass="35048">MIYLATMFALGLSNMEVVREPSAALSETQRMALLRHIEQRPIIEDRSTSNTINYRKRKAWDEITASFNASYPDQIPRSAKQLKRSYEHIKRNARGMRKTSASVPSASLTQSYDPLVLPGPTPGPSSVSSAQFTEVPSTVYRPLFSPFVPVSQVIVPASPVIAPASPNIAPASPNIAPASAVNAPDSLSSDIASPPPAHASNQHLYSVSRASGSRPRSKPRRTRRVTSIYEMCDKRQEELHKSKLYRLNREHEEEMKLKKEMMLTQKLQQTAIEKTHEKLNNSLDLLDSVLRKAGAAYDAMAKTYEWCCNISEIGI</sequence>
<protein>
    <recommendedName>
        <fullName evidence="2">Regulatory protein zeste</fullName>
    </recommendedName>
</protein>
<evidence type="ECO:0000256" key="4">
    <source>
        <dbReference type="SAM" id="MobiDB-lite"/>
    </source>
</evidence>
<feature type="region of interest" description="Disordered" evidence="4">
    <location>
        <begin position="181"/>
        <end position="223"/>
    </location>
</feature>
<evidence type="ECO:0000313" key="6">
    <source>
        <dbReference type="EMBL" id="KAG7156844.1"/>
    </source>
</evidence>
<comment type="caution">
    <text evidence="6">The sequence shown here is derived from an EMBL/GenBank/DDBJ whole genome shotgun (WGS) entry which is preliminary data.</text>
</comment>
<gene>
    <name evidence="6" type="primary">Msantd-L13</name>
    <name evidence="6" type="ORF">Hamer_G027063</name>
</gene>
<comment type="subunit">
    <text evidence="1">Self-associates forming complexes of several hundred monomers.</text>
</comment>
<evidence type="ECO:0000259" key="5">
    <source>
        <dbReference type="Pfam" id="PF13873"/>
    </source>
</evidence>
<dbReference type="EMBL" id="JAHLQT010038508">
    <property type="protein sequence ID" value="KAG7156844.1"/>
    <property type="molecule type" value="Genomic_DNA"/>
</dbReference>
<dbReference type="Proteomes" id="UP000747542">
    <property type="component" value="Unassembled WGS sequence"/>
</dbReference>
<dbReference type="InterPro" id="IPR028002">
    <property type="entry name" value="Myb_DNA-bind_5"/>
</dbReference>
<organism evidence="6 7">
    <name type="scientific">Homarus americanus</name>
    <name type="common">American lobster</name>
    <dbReference type="NCBI Taxonomy" id="6706"/>
    <lineage>
        <taxon>Eukaryota</taxon>
        <taxon>Metazoa</taxon>
        <taxon>Ecdysozoa</taxon>
        <taxon>Arthropoda</taxon>
        <taxon>Crustacea</taxon>
        <taxon>Multicrustacea</taxon>
        <taxon>Malacostraca</taxon>
        <taxon>Eumalacostraca</taxon>
        <taxon>Eucarida</taxon>
        <taxon>Decapoda</taxon>
        <taxon>Pleocyemata</taxon>
        <taxon>Astacidea</taxon>
        <taxon>Nephropoidea</taxon>
        <taxon>Nephropidae</taxon>
        <taxon>Homarus</taxon>
    </lineage>
</organism>
<proteinExistence type="predicted"/>
<dbReference type="AlphaFoldDB" id="A0A8J5MMH8"/>
<name>A0A8J5MMH8_HOMAM</name>
<feature type="domain" description="Myb/SANT-like DNA-binding" evidence="5">
    <location>
        <begin position="26"/>
        <end position="95"/>
    </location>
</feature>
<keyword evidence="6" id="KW-0238">DNA-binding</keyword>
<evidence type="ECO:0000256" key="3">
    <source>
        <dbReference type="ARBA" id="ARBA00025466"/>
    </source>
</evidence>
<evidence type="ECO:0000313" key="7">
    <source>
        <dbReference type="Proteomes" id="UP000747542"/>
    </source>
</evidence>
<dbReference type="Pfam" id="PF13873">
    <property type="entry name" value="Myb_DNA-bind_5"/>
    <property type="match status" value="1"/>
</dbReference>
<dbReference type="GO" id="GO:0003677">
    <property type="term" value="F:DNA binding"/>
    <property type="evidence" value="ECO:0007669"/>
    <property type="project" value="UniProtKB-KW"/>
</dbReference>
<accession>A0A8J5MMH8</accession>